<keyword evidence="1" id="KW-0472">Membrane</keyword>
<evidence type="ECO:0000313" key="2">
    <source>
        <dbReference type="EMBL" id="GAA3390511.1"/>
    </source>
</evidence>
<sequence>MLVGLQGLPGVLTGGDYLLNPGEYAVLNRVFEHPFLLATGGVVLLLVAMAIGVRRRFVRFGALGVAGLLVAFGLWLGFPLSSEPGLPTAGRQTVEHRSPDGRYTAAVTRWGKLQGPAWLVVVRSNDGLWSREHLVGCVDGNGGLGLDRVAWVDPTTLRLYRSDEEEYDFRLDATTGAPDHELYGGDVDACYQL</sequence>
<reference evidence="3" key="1">
    <citation type="journal article" date="2019" name="Int. J. Syst. Evol. Microbiol.">
        <title>The Global Catalogue of Microorganisms (GCM) 10K type strain sequencing project: providing services to taxonomists for standard genome sequencing and annotation.</title>
        <authorList>
            <consortium name="The Broad Institute Genomics Platform"/>
            <consortium name="The Broad Institute Genome Sequencing Center for Infectious Disease"/>
            <person name="Wu L."/>
            <person name="Ma J."/>
        </authorList>
    </citation>
    <scope>NUCLEOTIDE SEQUENCE [LARGE SCALE GENOMIC DNA]</scope>
    <source>
        <strain evidence="3">JCM 9458</strain>
    </source>
</reference>
<dbReference type="EMBL" id="BAAAYN010000029">
    <property type="protein sequence ID" value="GAA3390511.1"/>
    <property type="molecule type" value="Genomic_DNA"/>
</dbReference>
<proteinExistence type="predicted"/>
<keyword evidence="1" id="KW-0812">Transmembrane</keyword>
<comment type="caution">
    <text evidence="2">The sequence shown here is derived from an EMBL/GenBank/DDBJ whole genome shotgun (WGS) entry which is preliminary data.</text>
</comment>
<accession>A0ABP6T120</accession>
<keyword evidence="3" id="KW-1185">Reference proteome</keyword>
<name>A0ABP6T120_9ACTN</name>
<evidence type="ECO:0000313" key="3">
    <source>
        <dbReference type="Proteomes" id="UP001501676"/>
    </source>
</evidence>
<feature type="transmembrane region" description="Helical" evidence="1">
    <location>
        <begin position="35"/>
        <end position="53"/>
    </location>
</feature>
<feature type="transmembrane region" description="Helical" evidence="1">
    <location>
        <begin position="60"/>
        <end position="78"/>
    </location>
</feature>
<gene>
    <name evidence="2" type="ORF">GCM10020369_44740</name>
</gene>
<dbReference type="Proteomes" id="UP001501676">
    <property type="component" value="Unassembled WGS sequence"/>
</dbReference>
<keyword evidence="1" id="KW-1133">Transmembrane helix</keyword>
<protein>
    <submittedName>
        <fullName evidence="2">Uncharacterized protein</fullName>
    </submittedName>
</protein>
<evidence type="ECO:0000256" key="1">
    <source>
        <dbReference type="SAM" id="Phobius"/>
    </source>
</evidence>
<organism evidence="2 3">
    <name type="scientific">Cryptosporangium minutisporangium</name>
    <dbReference type="NCBI Taxonomy" id="113569"/>
    <lineage>
        <taxon>Bacteria</taxon>
        <taxon>Bacillati</taxon>
        <taxon>Actinomycetota</taxon>
        <taxon>Actinomycetes</taxon>
        <taxon>Cryptosporangiales</taxon>
        <taxon>Cryptosporangiaceae</taxon>
        <taxon>Cryptosporangium</taxon>
    </lineage>
</organism>